<keyword evidence="6" id="KW-0067">ATP-binding</keyword>
<dbReference type="PIRSF" id="PIRSF005198">
    <property type="entry name" value="Antiviral_helicase_SKI2"/>
    <property type="match status" value="1"/>
</dbReference>
<evidence type="ECO:0000256" key="5">
    <source>
        <dbReference type="ARBA" id="ARBA00022806"/>
    </source>
</evidence>
<evidence type="ECO:0000256" key="6">
    <source>
        <dbReference type="ARBA" id="ARBA00022840"/>
    </source>
</evidence>
<dbReference type="HOGENOM" id="CLU_002902_0_1_1"/>
<comment type="caution">
    <text evidence="10">The sequence shown here is derived from an EMBL/GenBank/DDBJ whole genome shotgun (WGS) entry which is preliminary data.</text>
</comment>
<dbReference type="GO" id="GO:0000460">
    <property type="term" value="P:maturation of 5.8S rRNA"/>
    <property type="evidence" value="ECO:0007669"/>
    <property type="project" value="TreeGrafter"/>
</dbReference>
<organism evidence="10 11">
    <name type="scientific">Mitosporidium daphniae</name>
    <dbReference type="NCBI Taxonomy" id="1485682"/>
    <lineage>
        <taxon>Eukaryota</taxon>
        <taxon>Fungi</taxon>
        <taxon>Fungi incertae sedis</taxon>
        <taxon>Microsporidia</taxon>
        <taxon>Mitosporidium</taxon>
    </lineage>
</organism>
<dbReference type="Pfam" id="PF00270">
    <property type="entry name" value="DEAD"/>
    <property type="match status" value="1"/>
</dbReference>
<gene>
    <name evidence="10" type="ORF">DI09_25p110</name>
</gene>
<dbReference type="Gene3D" id="3.40.50.300">
    <property type="entry name" value="P-loop containing nucleotide triphosphate hydrolases"/>
    <property type="match status" value="2"/>
</dbReference>
<keyword evidence="7" id="KW-0539">Nucleus</keyword>
<dbReference type="GO" id="GO:0003724">
    <property type="term" value="F:RNA helicase activity"/>
    <property type="evidence" value="ECO:0007669"/>
    <property type="project" value="InterPro"/>
</dbReference>
<dbReference type="GeneID" id="25259249"/>
<comment type="subcellular location">
    <subcellularLocation>
        <location evidence="1">Nucleus</location>
    </subcellularLocation>
</comment>
<dbReference type="PANTHER" id="PTHR12131:SF7">
    <property type="entry name" value="EXOSOME RNA HELICASE MTR4"/>
    <property type="match status" value="1"/>
</dbReference>
<dbReference type="InterPro" id="IPR011545">
    <property type="entry name" value="DEAD/DEAH_box_helicase_dom"/>
</dbReference>
<dbReference type="FunFam" id="3.40.50.300:FF:000083">
    <property type="entry name" value="ATP-dependent RNA helicase DOB1"/>
    <property type="match status" value="1"/>
</dbReference>
<dbReference type="Pfam" id="PF00271">
    <property type="entry name" value="Helicase_C"/>
    <property type="match status" value="1"/>
</dbReference>
<keyword evidence="5" id="KW-0347">Helicase</keyword>
<dbReference type="Gene3D" id="1.10.3380.30">
    <property type="match status" value="1"/>
</dbReference>
<dbReference type="AlphaFoldDB" id="A0A098VVW3"/>
<dbReference type="SMART" id="SM00487">
    <property type="entry name" value="DEXDc"/>
    <property type="match status" value="1"/>
</dbReference>
<name>A0A098VVW3_9MICR</name>
<dbReference type="GO" id="GO:0005524">
    <property type="term" value="F:ATP binding"/>
    <property type="evidence" value="ECO:0007669"/>
    <property type="project" value="UniProtKB-KW"/>
</dbReference>
<dbReference type="OrthoDB" id="64767at2759"/>
<evidence type="ECO:0008006" key="12">
    <source>
        <dbReference type="Google" id="ProtNLM"/>
    </source>
</evidence>
<evidence type="ECO:0000256" key="4">
    <source>
        <dbReference type="ARBA" id="ARBA00022801"/>
    </source>
</evidence>
<evidence type="ECO:0000313" key="10">
    <source>
        <dbReference type="EMBL" id="KGG51851.1"/>
    </source>
</evidence>
<keyword evidence="11" id="KW-1185">Reference proteome</keyword>
<dbReference type="SUPFAM" id="SSF52540">
    <property type="entry name" value="P-loop containing nucleoside triphosphate hydrolases"/>
    <property type="match status" value="1"/>
</dbReference>
<dbReference type="Pfam" id="PF08148">
    <property type="entry name" value="DSHCT"/>
    <property type="match status" value="1"/>
</dbReference>
<dbReference type="CDD" id="cd18795">
    <property type="entry name" value="SF2_C_Ski2"/>
    <property type="match status" value="1"/>
</dbReference>
<evidence type="ECO:0000313" key="11">
    <source>
        <dbReference type="Proteomes" id="UP000029725"/>
    </source>
</evidence>
<dbReference type="Pfam" id="PF21408">
    <property type="entry name" value="MTR4-like_stalk"/>
    <property type="match status" value="1"/>
</dbReference>
<feature type="domain" description="Helicase C-terminal" evidence="9">
    <location>
        <begin position="315"/>
        <end position="480"/>
    </location>
</feature>
<dbReference type="InterPro" id="IPR014001">
    <property type="entry name" value="Helicase_ATP-bd"/>
</dbReference>
<dbReference type="InterPro" id="IPR016438">
    <property type="entry name" value="SKI2-like"/>
</dbReference>
<dbReference type="GO" id="GO:0006401">
    <property type="term" value="P:RNA catabolic process"/>
    <property type="evidence" value="ECO:0007669"/>
    <property type="project" value="InterPro"/>
</dbReference>
<accession>A0A098VVW3</accession>
<feature type="domain" description="Helicase ATP-binding" evidence="8">
    <location>
        <begin position="61"/>
        <end position="217"/>
    </location>
</feature>
<dbReference type="FunFam" id="3.40.50.300:FF:000141">
    <property type="entry name" value="ATP-dependent RNA helicase DOB1"/>
    <property type="match status" value="1"/>
</dbReference>
<dbReference type="GO" id="GO:0003723">
    <property type="term" value="F:RNA binding"/>
    <property type="evidence" value="ECO:0007669"/>
    <property type="project" value="InterPro"/>
</dbReference>
<dbReference type="RefSeq" id="XP_013238278.1">
    <property type="nucleotide sequence ID" value="XM_013382824.1"/>
</dbReference>
<dbReference type="PANTHER" id="PTHR12131">
    <property type="entry name" value="ATP-DEPENDENT RNA AND DNA HELICASE"/>
    <property type="match status" value="1"/>
</dbReference>
<dbReference type="PROSITE" id="PS51192">
    <property type="entry name" value="HELICASE_ATP_BIND_1"/>
    <property type="match status" value="1"/>
</dbReference>
<sequence length="972" mass="106953">MDPDGCSSLHANFSLPTVRHEVALPEACTPEHVPKYDPTATLESPARRYPFTLDPFQAISIACLEAKESVLVAAHTSAGKTVVAEYAIAMALRDRQRVVYTSPIKALSNQKYRELLDAFGDVGLMTGDVTINPAASCLVMTTEIYRSMLYRGSEVMREVAWVIYDEIHYMRDKERGVVWEETIILTPSSVRFVFLSATIPNALQFAEWISALHKQPCHVVYTEMRPTPLQHYVFGASGDGIHLVLDERKNFREDNLAKALAAVGSQESRSSTAGSDLQKIIRLIMGRALHPAIVFSFSRRECEANAVQMAGMDLNTEDEKDLVSLVFANATEALSEEDRSLPQIASLLPLLRRGIALHHSGLLPVLKEVIEILFQENLIKILFATETFAIGLNMPARTVVFTAIRKFDGETVRTISPGEYIQMSGRAGRRGIDARGVVILMMSERVQPELLRSIMCGSADPLHSAFRLSYNMVLNMMRLEGFHPEAMLERSFMQFQNRSALPLLAARVEAAASAAANAAAEASRFVSGSIDAQSPAIDTHLDITKCASVDVLLKRFAATEQLRTVREEIRRRVFDASIILPFLQPGRLVRVRTENSTGDSGASWGAVLSTHKIKSARPQNLSPWIVDVMVSSGEVVPFSLDLVDNISSIRMVIPGDLKSAEQRQRLGTSMTELFHQFPSEKIPVLSPTEDLGLATDGAFMRSVTKRDALERRVHQLCISDAELAAARAVVEARAELVAAQRTLHAATLVSQMDDLRRRRRVLRLLGFTEPAGGLSNAAAADFMLETRTSDVVIIKGRVACEISTGDELVLTELLFAGVFNALSVEAALALLSCFVCEERAPEGSASALPEELRAPYAQLLETARTVARTLRIVSDDVAADGDSERALSEQFRPTLMEAVMSWARGAKFAVVCKIADSVFEGSIIRTMRRLEELLRQLCQAAKTIGSTTLEVKFAEGITAIRRDIVFASSLYL</sequence>
<evidence type="ECO:0000256" key="1">
    <source>
        <dbReference type="ARBA" id="ARBA00004123"/>
    </source>
</evidence>
<reference evidence="10 11" key="1">
    <citation type="submission" date="2014-04" db="EMBL/GenBank/DDBJ databases">
        <title>A new species of microsporidia sheds light on the evolution of extreme parasitism.</title>
        <authorList>
            <person name="Haag K.L."/>
            <person name="James T.Y."/>
            <person name="Larsson R."/>
            <person name="Schaer T.M."/>
            <person name="Refardt D."/>
            <person name="Pombert J.-F."/>
            <person name="Ebert D."/>
        </authorList>
    </citation>
    <scope>NUCLEOTIDE SEQUENCE [LARGE SCALE GENOMIC DNA]</scope>
    <source>
        <strain evidence="10 11">UGP3</strain>
        <tissue evidence="10">Spores</tissue>
    </source>
</reference>
<dbReference type="GO" id="GO:0005634">
    <property type="term" value="C:nucleus"/>
    <property type="evidence" value="ECO:0007669"/>
    <property type="project" value="UniProtKB-SubCell"/>
</dbReference>
<dbReference type="PROSITE" id="PS51194">
    <property type="entry name" value="HELICASE_CTER"/>
    <property type="match status" value="1"/>
</dbReference>
<dbReference type="Pfam" id="PF13234">
    <property type="entry name" value="MTR4_beta-barrel"/>
    <property type="match status" value="2"/>
</dbReference>
<evidence type="ECO:0000256" key="3">
    <source>
        <dbReference type="ARBA" id="ARBA00022741"/>
    </source>
</evidence>
<dbReference type="InterPro" id="IPR050699">
    <property type="entry name" value="RNA-DNA_Helicase"/>
</dbReference>
<dbReference type="InterPro" id="IPR012961">
    <property type="entry name" value="Ski2/MTR4_C"/>
</dbReference>
<keyword evidence="3" id="KW-0547">Nucleotide-binding</keyword>
<dbReference type="Proteomes" id="UP000029725">
    <property type="component" value="Unassembled WGS sequence"/>
</dbReference>
<dbReference type="InterPro" id="IPR048392">
    <property type="entry name" value="MTR4-like_stalk"/>
</dbReference>
<proteinExistence type="inferred from homology"/>
<protein>
    <recommendedName>
        <fullName evidence="12">ATP-dependent RNA helicase DOB1</fullName>
    </recommendedName>
</protein>
<dbReference type="EMBL" id="JMKJ01000177">
    <property type="protein sequence ID" value="KGG51851.1"/>
    <property type="molecule type" value="Genomic_DNA"/>
</dbReference>
<evidence type="ECO:0000259" key="8">
    <source>
        <dbReference type="PROSITE" id="PS51192"/>
    </source>
</evidence>
<dbReference type="VEuPathDB" id="MicrosporidiaDB:DI09_25p110"/>
<dbReference type="InterPro" id="IPR001650">
    <property type="entry name" value="Helicase_C-like"/>
</dbReference>
<dbReference type="InterPro" id="IPR027417">
    <property type="entry name" value="P-loop_NTPase"/>
</dbReference>
<evidence type="ECO:0000256" key="2">
    <source>
        <dbReference type="ARBA" id="ARBA00010140"/>
    </source>
</evidence>
<comment type="similarity">
    <text evidence="2">Belongs to the helicase family. SKI2 subfamily.</text>
</comment>
<dbReference type="Gene3D" id="2.40.30.300">
    <property type="match status" value="1"/>
</dbReference>
<dbReference type="InterPro" id="IPR025696">
    <property type="entry name" value="Beta-barrel_MTR4"/>
</dbReference>
<evidence type="ECO:0000259" key="9">
    <source>
        <dbReference type="PROSITE" id="PS51194"/>
    </source>
</evidence>
<keyword evidence="4" id="KW-0378">Hydrolase</keyword>
<evidence type="ECO:0000256" key="7">
    <source>
        <dbReference type="ARBA" id="ARBA00023242"/>
    </source>
</evidence>
<dbReference type="SMART" id="SM00490">
    <property type="entry name" value="HELICc"/>
    <property type="match status" value="1"/>
</dbReference>
<dbReference type="SMART" id="SM01142">
    <property type="entry name" value="DSHCT"/>
    <property type="match status" value="1"/>
</dbReference>
<dbReference type="GO" id="GO:0016787">
    <property type="term" value="F:hydrolase activity"/>
    <property type="evidence" value="ECO:0007669"/>
    <property type="project" value="UniProtKB-KW"/>
</dbReference>
<dbReference type="CDD" id="cd18024">
    <property type="entry name" value="DEXHc_Mtr4-like"/>
    <property type="match status" value="1"/>
</dbReference>